<keyword evidence="2" id="KW-1185">Reference proteome</keyword>
<protein>
    <recommendedName>
        <fullName evidence="3">Neutral/alkaline non-lysosomal ceramidase N-terminal domain-containing protein</fullName>
    </recommendedName>
</protein>
<name>A0ABV5B3N6_9BACL</name>
<evidence type="ECO:0000313" key="2">
    <source>
        <dbReference type="Proteomes" id="UP001580407"/>
    </source>
</evidence>
<organism evidence="1 2">
    <name type="scientific">Paenibacillus terreus</name>
    <dbReference type="NCBI Taxonomy" id="1387834"/>
    <lineage>
        <taxon>Bacteria</taxon>
        <taxon>Bacillati</taxon>
        <taxon>Bacillota</taxon>
        <taxon>Bacilli</taxon>
        <taxon>Bacillales</taxon>
        <taxon>Paenibacillaceae</taxon>
        <taxon>Paenibacillus</taxon>
    </lineage>
</organism>
<proteinExistence type="predicted"/>
<reference evidence="1 2" key="1">
    <citation type="submission" date="2024-09" db="EMBL/GenBank/DDBJ databases">
        <authorList>
            <person name="Ruan L."/>
        </authorList>
    </citation>
    <scope>NUCLEOTIDE SEQUENCE [LARGE SCALE GENOMIC DNA]</scope>
    <source>
        <strain evidence="1 2">D33</strain>
    </source>
</reference>
<sequence length="357" mass="40831">MKISFKKQLINPELPCHMDGYADRISYEQHDDLEINSLLIESNEIILIHVLDLILIEKQFGEKVKSILSEKFSISKENIIIEATHTHSGPKVSTMFYPEITPSQDYLQLLLDMIVKNTEFCLNHKMEARAYYGICEINGYYCNRNDRSLPFNNKGYILQFRNHSNDPLVSLINIACHPTVLAKDNLFISSDYIGELREEYYHLNQTPAIIINGECGDVSTRFTRQGDDFAETRRIGKGIARVLAEVKDFREITMDNLSVSSFTLKIDKTINPTVHLYECDDIRFVTIPGEIVYNLGQLIRSQDGKPAFILAYANEYNGYAVDKEQYGKYFESSITNYPYGKADELVGGVLNLIKSKS</sequence>
<dbReference type="RefSeq" id="WP_375523830.1">
    <property type="nucleotide sequence ID" value="NZ_JBHILM010000003.1"/>
</dbReference>
<dbReference type="Proteomes" id="UP001580407">
    <property type="component" value="Unassembled WGS sequence"/>
</dbReference>
<gene>
    <name evidence="1" type="ORF">ACE3NQ_03570</name>
</gene>
<evidence type="ECO:0008006" key="3">
    <source>
        <dbReference type="Google" id="ProtNLM"/>
    </source>
</evidence>
<evidence type="ECO:0000313" key="1">
    <source>
        <dbReference type="EMBL" id="MFB5679999.1"/>
    </source>
</evidence>
<dbReference type="EMBL" id="JBHILM010000003">
    <property type="protein sequence ID" value="MFB5679999.1"/>
    <property type="molecule type" value="Genomic_DNA"/>
</dbReference>
<comment type="caution">
    <text evidence="1">The sequence shown here is derived from an EMBL/GenBank/DDBJ whole genome shotgun (WGS) entry which is preliminary data.</text>
</comment>
<accession>A0ABV5B3N6</accession>